<name>A0A3L8SS27_CHLGU</name>
<comment type="caution">
    <text evidence="5">The sequence shown here is derived from an EMBL/GenBank/DDBJ whole genome shotgun (WGS) entry which is preliminary data.</text>
</comment>
<dbReference type="GO" id="GO:0016342">
    <property type="term" value="C:catenin complex"/>
    <property type="evidence" value="ECO:0007669"/>
    <property type="project" value="TreeGrafter"/>
</dbReference>
<dbReference type="Gene3D" id="1.20.120.810">
    <property type="entry name" value="Vinculin, Vh2 four-helix bundle"/>
    <property type="match status" value="2"/>
</dbReference>
<dbReference type="InterPro" id="IPR006077">
    <property type="entry name" value="Vinculin/catenin"/>
</dbReference>
<dbReference type="GO" id="GO:0008013">
    <property type="term" value="F:beta-catenin binding"/>
    <property type="evidence" value="ECO:0007669"/>
    <property type="project" value="TreeGrafter"/>
</dbReference>
<evidence type="ECO:0000256" key="3">
    <source>
        <dbReference type="ARBA" id="ARBA00022490"/>
    </source>
</evidence>
<dbReference type="SUPFAM" id="SSF47220">
    <property type="entry name" value="alpha-catenin/vinculin-like"/>
    <property type="match status" value="2"/>
</dbReference>
<dbReference type="Proteomes" id="UP000276834">
    <property type="component" value="Unassembled WGS sequence"/>
</dbReference>
<feature type="region of interest" description="Disordered" evidence="4">
    <location>
        <begin position="1441"/>
        <end position="1492"/>
    </location>
</feature>
<dbReference type="Gene3D" id="1.20.120.230">
    <property type="entry name" value="Alpha-catenin/vinculin-like"/>
    <property type="match status" value="2"/>
</dbReference>
<reference evidence="5 6" key="1">
    <citation type="journal article" date="2018" name="Proc. R. Soc. B">
        <title>A non-coding region near Follistatin controls head colour polymorphism in the Gouldian finch.</title>
        <authorList>
            <person name="Toomey M.B."/>
            <person name="Marques C.I."/>
            <person name="Andrade P."/>
            <person name="Araujo P.M."/>
            <person name="Sabatino S."/>
            <person name="Gazda M.A."/>
            <person name="Afonso S."/>
            <person name="Lopes R.J."/>
            <person name="Corbo J.C."/>
            <person name="Carneiro M."/>
        </authorList>
    </citation>
    <scope>NUCLEOTIDE SEQUENCE [LARGE SCALE GENOMIC DNA]</scope>
    <source>
        <strain evidence="5">Red01</strain>
        <tissue evidence="5">Muscle</tissue>
    </source>
</reference>
<organism evidence="5 6">
    <name type="scientific">Chloebia gouldiae</name>
    <name type="common">Gouldian finch</name>
    <name type="synonym">Erythrura gouldiae</name>
    <dbReference type="NCBI Taxonomy" id="44316"/>
    <lineage>
        <taxon>Eukaryota</taxon>
        <taxon>Metazoa</taxon>
        <taxon>Chordata</taxon>
        <taxon>Craniata</taxon>
        <taxon>Vertebrata</taxon>
        <taxon>Euteleostomi</taxon>
        <taxon>Archelosauria</taxon>
        <taxon>Archosauria</taxon>
        <taxon>Dinosauria</taxon>
        <taxon>Saurischia</taxon>
        <taxon>Theropoda</taxon>
        <taxon>Coelurosauria</taxon>
        <taxon>Aves</taxon>
        <taxon>Neognathae</taxon>
        <taxon>Neoaves</taxon>
        <taxon>Telluraves</taxon>
        <taxon>Australaves</taxon>
        <taxon>Passeriformes</taxon>
        <taxon>Passeroidea</taxon>
        <taxon>Passeridae</taxon>
        <taxon>Chloebia</taxon>
    </lineage>
</organism>
<dbReference type="GO" id="GO:0005912">
    <property type="term" value="C:adherens junction"/>
    <property type="evidence" value="ECO:0007669"/>
    <property type="project" value="TreeGrafter"/>
</dbReference>
<proteinExistence type="inferred from homology"/>
<evidence type="ECO:0000256" key="2">
    <source>
        <dbReference type="ARBA" id="ARBA00008376"/>
    </source>
</evidence>
<dbReference type="PANTHER" id="PTHR18914:SF30">
    <property type="entry name" value="VINCULIN_ALPHA-CATENIN FAMILY MEMBER 1"/>
    <property type="match status" value="1"/>
</dbReference>
<gene>
    <name evidence="5" type="ORF">DV515_00004278</name>
</gene>
<evidence type="ECO:0000313" key="6">
    <source>
        <dbReference type="Proteomes" id="UP000276834"/>
    </source>
</evidence>
<evidence type="ECO:0000313" key="5">
    <source>
        <dbReference type="EMBL" id="RLW07231.1"/>
    </source>
</evidence>
<feature type="compositionally biased region" description="Polar residues" evidence="4">
    <location>
        <begin position="1266"/>
        <end position="1277"/>
    </location>
</feature>
<feature type="region of interest" description="Disordered" evidence="4">
    <location>
        <begin position="1211"/>
        <end position="1248"/>
    </location>
</feature>
<feature type="compositionally biased region" description="Basic and acidic residues" evidence="4">
    <location>
        <begin position="7"/>
        <end position="19"/>
    </location>
</feature>
<comment type="similarity">
    <text evidence="2">Belongs to the vinculin/alpha-catenin family.</text>
</comment>
<dbReference type="PANTHER" id="PTHR18914">
    <property type="entry name" value="ALPHA CATENIN"/>
    <property type="match status" value="1"/>
</dbReference>
<dbReference type="Pfam" id="PF01044">
    <property type="entry name" value="Vinculin"/>
    <property type="match status" value="3"/>
</dbReference>
<dbReference type="GO" id="GO:0016477">
    <property type="term" value="P:cell migration"/>
    <property type="evidence" value="ECO:0007669"/>
    <property type="project" value="TreeGrafter"/>
</dbReference>
<dbReference type="OrthoDB" id="29742at2759"/>
<dbReference type="GO" id="GO:0098609">
    <property type="term" value="P:cell-cell adhesion"/>
    <property type="evidence" value="ECO:0007669"/>
    <property type="project" value="TreeGrafter"/>
</dbReference>
<feature type="region of interest" description="Disordered" evidence="4">
    <location>
        <begin position="1261"/>
        <end position="1282"/>
    </location>
</feature>
<keyword evidence="3" id="KW-0963">Cytoplasm</keyword>
<accession>A0A3L8SS27</accession>
<dbReference type="EMBL" id="QUSF01000008">
    <property type="protein sequence ID" value="RLW07231.1"/>
    <property type="molecule type" value="Genomic_DNA"/>
</dbReference>
<evidence type="ECO:0000256" key="4">
    <source>
        <dbReference type="SAM" id="MobiDB-lite"/>
    </source>
</evidence>
<protein>
    <submittedName>
        <fullName evidence="5">Uncharacterized protein</fullName>
    </submittedName>
</protein>
<dbReference type="InterPro" id="IPR036723">
    <property type="entry name" value="Alpha-catenin/vinculin-like_sf"/>
</dbReference>
<dbReference type="STRING" id="44316.ENSEGOP00005004165"/>
<sequence>MGTSRMASREPRKLEKKDLALPPARCPESLPLRECRLCSAGTASDDPPGKEIPAPVSQEFQDNMERFSLSELGLPTENKAIQGILCPMGVELCHLLLALEREDGICPAFPTLGEKAGKLAKAMEELAAVARRLFEDSSQEGRMEMCPMGESLLQAGRVMVLAAFQLQEHPDSPWHREHLAAAAKRTLTETAKILRLEEAAGMKRITGAASWLLECLSVLRDARDTPGLLAAFQAFSEAVLLLSHLTAKRLQELGDCPGGKSLAQTLQLLHKCVSLIHTAKQDSLTYSRDSQADLSQDSVFHLTERTIRELLSLLMEPQDRSGIFSQQVSRLQALLSHPDPLHLSKGEFSSHLEAVILHGMLLAESSRLDLQLELVERCWVLLQLRRSICSHISQREGQGEHGLERECHLLREELENLDRAVLRATLCQILDGFFEEKDPLRQLVEGALSFAHSGCCPAGPGGILRKLQPLIAAFFAQAQRILRVADLLLARCAKAQTAREIREGVEHLRSLLASLPSLLMEISGNTMEQLQVLCCAWARATNSLLCCFEETIGMREFLELSILELAKQKEWCEAALECCDPEGFSWHTAHLMGWARWVVGASTRHVDRTTDPIFRNGLLVWVEQLAKSILELGAVAALIPGRFSCLQSQDAFSQAASSLMDSALCVQAGLDGSNHPEILSPLREQVRSTKVKKGLELSPSHTGTQTSMDEVAFQEDIQSHPSSPPANFHLDPWKGDTHPVITALLGASQAGDTDTVRAACSVLLELSNGYVEAAWEALPVAEAPQLQVLEQHWDIKALTPRIISLAMETAPGQLPAQGRLLLMALRLSGRIQETQKCLAAVAGSWNGLAQQVLGFILSGDFPRGKQALDETLLGLAGAVQVAGDIANAVGSRENANPSHVQESFLQLQAKFSCAQLNTKGFLEKAVSFRESCGMEKAILELHGVRWAIGMCVLLDTMDQFMGRDVLFLRELSRAVRNKVGPQSLLAAVAENSLRLQEAARLSYLSCPGDHGAREILVLREEIKVLMEALLDVSNTLLLSPLPTASLVIRFELLQRDVALRAKVLLLHMERVNMEQLQLIQDVVGAALSNRTQEERERSKEGFEKKANQLMADVQRVRNTLWGALEAGAQLTSQPDLLSMADHLLLLTADVVGSAWRHFQSHQDTGDPHLDGMVWYWSAKAHYLATQLWVIHGIDRDILQCLTECLQRERFPGSPKSTAGLSPAPEPTEGAGIHPCRSRGKHLGGGDNSASLCPRIPGLESAPLLPQQHQDGPSSISPAKQERGNCDNWQGGSSSVSQVTQDMATRMLHMAQFLRRKGPIVSKEQFVACAGQMVADGQVVVKFGNILAKHCLDQRCSMELLHATEHTQSISSQLGIVARVKAVTGESKASSELLLSNVQNLIQAVQHGLGQPPADPEEQEVAAFCQQWRKNLTQHRAKEALNSDRDELGLRKTQGAKAEPTLLSLEQEQRPRSKIIPKHPSPTKGHMVMERHL</sequence>
<dbReference type="GO" id="GO:0005737">
    <property type="term" value="C:cytoplasm"/>
    <property type="evidence" value="ECO:0007669"/>
    <property type="project" value="UniProtKB-SubCell"/>
</dbReference>
<dbReference type="GO" id="GO:0051015">
    <property type="term" value="F:actin filament binding"/>
    <property type="evidence" value="ECO:0007669"/>
    <property type="project" value="InterPro"/>
</dbReference>
<comment type="subcellular location">
    <subcellularLocation>
        <location evidence="1">Cytoplasm</location>
    </subcellularLocation>
</comment>
<keyword evidence="6" id="KW-1185">Reference proteome</keyword>
<feature type="region of interest" description="Disordered" evidence="4">
    <location>
        <begin position="1"/>
        <end position="20"/>
    </location>
</feature>
<evidence type="ECO:0000256" key="1">
    <source>
        <dbReference type="ARBA" id="ARBA00004496"/>
    </source>
</evidence>